<comment type="caution">
    <text evidence="1">The sequence shown here is derived from an EMBL/GenBank/DDBJ whole genome shotgun (WGS) entry which is preliminary data.</text>
</comment>
<name>A0AAV8YYS1_9CUCU</name>
<evidence type="ECO:0000313" key="1">
    <source>
        <dbReference type="EMBL" id="KAJ8955899.1"/>
    </source>
</evidence>
<dbReference type="Pfam" id="PF16062">
    <property type="entry name" value="MavL-like"/>
    <property type="match status" value="2"/>
</dbReference>
<accession>A0AAV8YYS1</accession>
<reference evidence="1" key="1">
    <citation type="journal article" date="2023" name="Insect Mol. Biol.">
        <title>Genome sequencing provides insights into the evolution of gene families encoding plant cell wall-degrading enzymes in longhorned beetles.</title>
        <authorList>
            <person name="Shin N.R."/>
            <person name="Okamura Y."/>
            <person name="Kirsch R."/>
            <person name="Pauchet Y."/>
        </authorList>
    </citation>
    <scope>NUCLEOTIDE SEQUENCE</scope>
    <source>
        <strain evidence="1">AMC_N1</strain>
    </source>
</reference>
<gene>
    <name evidence="1" type="ORF">NQ318_005447</name>
</gene>
<dbReference type="EMBL" id="JAPWTK010000035">
    <property type="protein sequence ID" value="KAJ8955899.1"/>
    <property type="molecule type" value="Genomic_DNA"/>
</dbReference>
<proteinExistence type="predicted"/>
<sequence>MTWCNKLQRICKQHINLANYCALALIHNSSVAKMSDTWPVSEPRWVAEDYEEVSRAVYEDPKEVTVKEIIENSEKFPVPFPIESVRCKTLIKDVPENILEEHINSAYPVVHEQTLNLYARFLRYKRKFGSEVEKSLYENLTIDGLVDRLLRKRAVVFVDGSDYYMLLDGHQGIGGWETIGTSEEREPLLLKNYLSYDEIKLSALLSISSSTNFINDGRRVNRGIKEEDSNKIETRGIIVGLIGARLEKPGVMEYQELVVNEDEIRNDAENRDLLSLATQTPVPRFSEEQSKYNVDRAAQSQEELIITEEQLPDVDHEETAPPRAKLPKQNVKTDSVEQTLKETEDRHTFLTTKQLFLDFYGEQLPYNLENSTKFAKLRGGDYFNNQLYEKRLSLSIDTLLIEANARAEAGNQMAFVYVVGIGLGVWKRSGHQDALFMETFAKRINFLSSTLTNIADICFSYIKYSSCGNYQNGNLLVVSYAWDGNALPGNEFWMGQLAASGDPAAASSTQIAELHNPHINPRLRGAHLQIATLRGLVTLGEYILRLTDLPKKL</sequence>
<protein>
    <submittedName>
        <fullName evidence="1">Uncharacterized protein</fullName>
    </submittedName>
</protein>
<dbReference type="InterPro" id="IPR032063">
    <property type="entry name" value="MavL-like"/>
</dbReference>
<evidence type="ECO:0000313" key="2">
    <source>
        <dbReference type="Proteomes" id="UP001162162"/>
    </source>
</evidence>
<keyword evidence="2" id="KW-1185">Reference proteome</keyword>
<dbReference type="AlphaFoldDB" id="A0AAV8YYS1"/>
<organism evidence="1 2">
    <name type="scientific">Aromia moschata</name>
    <dbReference type="NCBI Taxonomy" id="1265417"/>
    <lineage>
        <taxon>Eukaryota</taxon>
        <taxon>Metazoa</taxon>
        <taxon>Ecdysozoa</taxon>
        <taxon>Arthropoda</taxon>
        <taxon>Hexapoda</taxon>
        <taxon>Insecta</taxon>
        <taxon>Pterygota</taxon>
        <taxon>Neoptera</taxon>
        <taxon>Endopterygota</taxon>
        <taxon>Coleoptera</taxon>
        <taxon>Polyphaga</taxon>
        <taxon>Cucujiformia</taxon>
        <taxon>Chrysomeloidea</taxon>
        <taxon>Cerambycidae</taxon>
        <taxon>Cerambycinae</taxon>
        <taxon>Callichromatini</taxon>
        <taxon>Aromia</taxon>
    </lineage>
</organism>
<dbReference type="Proteomes" id="UP001162162">
    <property type="component" value="Unassembled WGS sequence"/>
</dbReference>